<feature type="transmembrane region" description="Helical" evidence="20">
    <location>
        <begin position="80"/>
        <end position="96"/>
    </location>
</feature>
<evidence type="ECO:0000256" key="17">
    <source>
        <dbReference type="ARBA" id="ARBA00044717"/>
    </source>
</evidence>
<evidence type="ECO:0000256" key="8">
    <source>
        <dbReference type="ARBA" id="ARBA00022679"/>
    </source>
</evidence>
<comment type="function">
    <text evidence="17">UDP-N-acetylglucosamine--dolichyl-phosphate N-acetylglucosaminephosphotransferase that operates in the biosynthetic pathway of dolichol-linked oligosaccharides, the glycan precursors employed in protein asparagine (N)-glycosylation. The assembly of dolichol-linked oligosaccharides begins on the cytosolic side of the endoplasmic reticulum membrane and finishes in its lumen. The sequential addition of sugars to dolichol pyrophosphate produces dolichol-linked oligosaccharides containing fourteen sugars, including two GlcNAcs, nine mannoses and three glucoses. Once assembled, the oligosaccharide is transferred from the lipid to nascent proteins by oligosaccharyltransferases. Catalyzes the initial step of dolichol-linked oligosaccharide biosynthesis, transfering GlcNAc-1-P from cytosolic UDP-GlcNAc onto the carrier lipid dolichyl phosphate (P-dolichol), yielding GlcNAc-P-P-dolichol embedded in the cytoplasmic leaflet of the endoplasmic reticulum membrane.</text>
</comment>
<dbReference type="GO" id="GO:0046872">
    <property type="term" value="F:metal ion binding"/>
    <property type="evidence" value="ECO:0007669"/>
    <property type="project" value="UniProtKB-KW"/>
</dbReference>
<feature type="transmembrane region" description="Helical" evidence="20">
    <location>
        <begin position="247"/>
        <end position="268"/>
    </location>
</feature>
<proteinExistence type="inferred from homology"/>
<keyword evidence="13 20" id="KW-1133">Transmembrane helix</keyword>
<dbReference type="Proteomes" id="UP000051012">
    <property type="component" value="Unassembled WGS sequence"/>
</dbReference>
<evidence type="ECO:0000313" key="22">
    <source>
        <dbReference type="Proteomes" id="UP000051012"/>
    </source>
</evidence>
<evidence type="ECO:0000256" key="3">
    <source>
        <dbReference type="ARBA" id="ARBA00004922"/>
    </source>
</evidence>
<evidence type="ECO:0000256" key="14">
    <source>
        <dbReference type="ARBA" id="ARBA00023136"/>
    </source>
</evidence>
<protein>
    <recommendedName>
        <fullName evidence="6">UDP-N-acetylglucosamine--dolichyl-phosphate N-acetylglucosaminephosphotransferase</fullName>
        <ecNumber evidence="5">2.7.8.15</ecNumber>
    </recommendedName>
    <alternativeName>
        <fullName evidence="15">GlcNAc-1-P transferase</fullName>
    </alternativeName>
    <alternativeName>
        <fullName evidence="16">N-acetylglucosamine-1-phosphate transferase</fullName>
    </alternativeName>
</protein>
<feature type="binding site" evidence="19">
    <location>
        <position position="226"/>
    </location>
    <ligand>
        <name>Mg(2+)</name>
        <dbReference type="ChEBI" id="CHEBI:18420"/>
    </ligand>
</feature>
<evidence type="ECO:0000256" key="19">
    <source>
        <dbReference type="PIRSR" id="PIRSR600715-1"/>
    </source>
</evidence>
<name>A0A0S7Y8I7_UNCT6</name>
<dbReference type="GO" id="GO:0003975">
    <property type="term" value="F:UDP-N-acetylglucosamine-dolichyl-phosphate N-acetylglucosaminephosphotransferase activity"/>
    <property type="evidence" value="ECO:0007669"/>
    <property type="project" value="UniProtKB-EC"/>
</dbReference>
<feature type="transmembrane region" description="Helical" evidence="20">
    <location>
        <begin position="6"/>
        <end position="25"/>
    </location>
</feature>
<keyword evidence="12 19" id="KW-0460">Magnesium</keyword>
<evidence type="ECO:0000256" key="11">
    <source>
        <dbReference type="ARBA" id="ARBA00022824"/>
    </source>
</evidence>
<dbReference type="GO" id="GO:0006488">
    <property type="term" value="P:dolichol-linked oligosaccharide biosynthetic process"/>
    <property type="evidence" value="ECO:0007669"/>
    <property type="project" value="InterPro"/>
</dbReference>
<evidence type="ECO:0000313" key="21">
    <source>
        <dbReference type="EMBL" id="KPJ70867.1"/>
    </source>
</evidence>
<evidence type="ECO:0000256" key="4">
    <source>
        <dbReference type="ARBA" id="ARBA00009317"/>
    </source>
</evidence>
<dbReference type="InterPro" id="IPR000715">
    <property type="entry name" value="Glycosyl_transferase_4"/>
</dbReference>
<feature type="transmembrane region" description="Helical" evidence="20">
    <location>
        <begin position="222"/>
        <end position="241"/>
    </location>
</feature>
<dbReference type="GO" id="GO:0016020">
    <property type="term" value="C:membrane"/>
    <property type="evidence" value="ECO:0007669"/>
    <property type="project" value="InterPro"/>
</dbReference>
<reference evidence="21 22" key="1">
    <citation type="journal article" date="2015" name="Microbiome">
        <title>Genomic resolution of linkages in carbon, nitrogen, and sulfur cycling among widespread estuary sediment bacteria.</title>
        <authorList>
            <person name="Baker B.J."/>
            <person name="Lazar C.S."/>
            <person name="Teske A.P."/>
            <person name="Dick G.J."/>
        </authorList>
    </citation>
    <scope>NUCLEOTIDE SEQUENCE [LARGE SCALE GENOMIC DNA]</scope>
    <source>
        <strain evidence="21">DG_78</strain>
    </source>
</reference>
<comment type="pathway">
    <text evidence="3">Protein modification; protein glycosylation.</text>
</comment>
<feature type="transmembrane region" description="Helical" evidence="20">
    <location>
        <begin position="197"/>
        <end position="215"/>
    </location>
</feature>
<feature type="transmembrane region" description="Helical" evidence="20">
    <location>
        <begin position="45"/>
        <end position="68"/>
    </location>
</feature>
<feature type="binding site" evidence="19">
    <location>
        <position position="165"/>
    </location>
    <ligand>
        <name>Mg(2+)</name>
        <dbReference type="ChEBI" id="CHEBI:18420"/>
    </ligand>
</feature>
<comment type="cofactor">
    <cofactor evidence="1 19">
        <name>Mg(2+)</name>
        <dbReference type="ChEBI" id="CHEBI:18420"/>
    </cofactor>
</comment>
<evidence type="ECO:0000256" key="13">
    <source>
        <dbReference type="ARBA" id="ARBA00022989"/>
    </source>
</evidence>
<dbReference type="InterPro" id="IPR033895">
    <property type="entry name" value="GPT"/>
</dbReference>
<feature type="transmembrane region" description="Helical" evidence="20">
    <location>
        <begin position="173"/>
        <end position="191"/>
    </location>
</feature>
<evidence type="ECO:0000256" key="18">
    <source>
        <dbReference type="ARBA" id="ARBA00045078"/>
    </source>
</evidence>
<evidence type="ECO:0000256" key="2">
    <source>
        <dbReference type="ARBA" id="ARBA00004477"/>
    </source>
</evidence>
<organism evidence="21 22">
    <name type="scientific">candidate division TA06 bacterium DG_78</name>
    <dbReference type="NCBI Taxonomy" id="1703772"/>
    <lineage>
        <taxon>Bacteria</taxon>
        <taxon>Bacteria division TA06</taxon>
    </lineage>
</organism>
<evidence type="ECO:0000256" key="20">
    <source>
        <dbReference type="SAM" id="Phobius"/>
    </source>
</evidence>
<dbReference type="AlphaFoldDB" id="A0A0S7Y8I7"/>
<evidence type="ECO:0000256" key="7">
    <source>
        <dbReference type="ARBA" id="ARBA00022676"/>
    </source>
</evidence>
<evidence type="ECO:0000256" key="16">
    <source>
        <dbReference type="ARBA" id="ARBA00033238"/>
    </source>
</evidence>
<keyword evidence="10 19" id="KW-0479">Metal-binding</keyword>
<evidence type="ECO:0000256" key="9">
    <source>
        <dbReference type="ARBA" id="ARBA00022692"/>
    </source>
</evidence>
<dbReference type="EC" id="2.7.8.15" evidence="5"/>
<evidence type="ECO:0000256" key="10">
    <source>
        <dbReference type="ARBA" id="ARBA00022723"/>
    </source>
</evidence>
<dbReference type="UniPathway" id="UPA00378"/>
<dbReference type="EMBL" id="LJNI01000153">
    <property type="protein sequence ID" value="KPJ70867.1"/>
    <property type="molecule type" value="Genomic_DNA"/>
</dbReference>
<sequence>MDIVALLVAFVSSLLIVLVIMPPLIRKMKEGGMLGPDINKKNRPLVSELGGIAALFAFSISLSLVVGFKKIANFTSEPPYLAAISVFFIAAMVGLIDDVSNIKQRVKAVAALFASLPLLLVHFGTAVIHLPFGLTISFEGSYVLYLIYWLVLVPIGVTGLANAMNMSAGYNGLESGQVAVISSALFLICIIRGVPDVASVIFVALIGCSLGLYYFNRFPARAFVGDIGTLGLGAAMASGVIMGHIEFYGIIAIAPAFYEAIATIYFGFIKKDMRRREACQNPIVHEDGSLSPPKGAERYTLAYLILSIKPLTEKKLVAALLGCYALSSSVAIILSVV</sequence>
<comment type="caution">
    <text evidence="21">The sequence shown here is derived from an EMBL/GenBank/DDBJ whole genome shotgun (WGS) entry which is preliminary data.</text>
</comment>
<evidence type="ECO:0000256" key="15">
    <source>
        <dbReference type="ARBA" id="ARBA00029567"/>
    </source>
</evidence>
<evidence type="ECO:0000256" key="5">
    <source>
        <dbReference type="ARBA" id="ARBA00013225"/>
    </source>
</evidence>
<keyword evidence="14 20" id="KW-0472">Membrane</keyword>
<comment type="catalytic activity">
    <reaction evidence="18">
        <text>a di-trans,poly-cis-dolichyl phosphate + UDP-N-acetyl-alpha-D-glucosamine = an N-acetyl-alpha-D-glucosaminyl-diphospho-di-trans,poly-cis-dolichol + UMP</text>
        <dbReference type="Rhea" id="RHEA:13289"/>
        <dbReference type="Rhea" id="RHEA-COMP:19498"/>
        <dbReference type="Rhea" id="RHEA-COMP:19507"/>
        <dbReference type="ChEBI" id="CHEBI:57683"/>
        <dbReference type="ChEBI" id="CHEBI:57705"/>
        <dbReference type="ChEBI" id="CHEBI:57865"/>
        <dbReference type="ChEBI" id="CHEBI:58427"/>
        <dbReference type="EC" id="2.7.8.15"/>
    </reaction>
    <physiologicalReaction direction="left-to-right" evidence="18">
        <dbReference type="Rhea" id="RHEA:13290"/>
    </physiologicalReaction>
</comment>
<dbReference type="GO" id="GO:0016757">
    <property type="term" value="F:glycosyltransferase activity"/>
    <property type="evidence" value="ECO:0007669"/>
    <property type="project" value="UniProtKB-KW"/>
</dbReference>
<feature type="transmembrane region" description="Helical" evidence="20">
    <location>
        <begin position="316"/>
        <end position="336"/>
    </location>
</feature>
<dbReference type="PANTHER" id="PTHR10571">
    <property type="entry name" value="UDP-N-ACETYLGLUCOSAMINE--DOLICHYL-PHOSPHATE N-ACETYLGLUCOSAMINEPHOSPHOTRANSFERASE"/>
    <property type="match status" value="1"/>
</dbReference>
<accession>A0A0S7Y8I7</accession>
<keyword evidence="11" id="KW-0256">Endoplasmic reticulum</keyword>
<keyword evidence="9 20" id="KW-0812">Transmembrane</keyword>
<evidence type="ECO:0000256" key="1">
    <source>
        <dbReference type="ARBA" id="ARBA00001946"/>
    </source>
</evidence>
<keyword evidence="8" id="KW-0808">Transferase</keyword>
<evidence type="ECO:0000256" key="12">
    <source>
        <dbReference type="ARBA" id="ARBA00022842"/>
    </source>
</evidence>
<comment type="subcellular location">
    <subcellularLocation>
        <location evidence="2">Endoplasmic reticulum membrane</location>
        <topology evidence="2">Multi-pass membrane protein</topology>
    </subcellularLocation>
</comment>
<gene>
    <name evidence="21" type="ORF">AMJ52_09335</name>
</gene>
<dbReference type="PANTHER" id="PTHR10571:SF0">
    <property type="entry name" value="UDP-N-ACETYLGLUCOSAMINE--DOLICHYL-PHOSPHATE N-ACETYLGLUCOSAMINEPHOSPHOTRANSFERASE"/>
    <property type="match status" value="1"/>
</dbReference>
<evidence type="ECO:0000256" key="6">
    <source>
        <dbReference type="ARBA" id="ARBA00017659"/>
    </source>
</evidence>
<keyword evidence="7" id="KW-0328">Glycosyltransferase</keyword>
<feature type="transmembrane region" description="Helical" evidence="20">
    <location>
        <begin position="142"/>
        <end position="161"/>
    </location>
</feature>
<comment type="similarity">
    <text evidence="4">Belongs to the glycosyltransferase 4 family.</text>
</comment>
<feature type="transmembrane region" description="Helical" evidence="20">
    <location>
        <begin position="108"/>
        <end position="130"/>
    </location>
</feature>
<dbReference type="Pfam" id="PF00953">
    <property type="entry name" value="Glycos_transf_4"/>
    <property type="match status" value="1"/>
</dbReference>